<comment type="caution">
    <text evidence="4">The sequence shown here is derived from an EMBL/GenBank/DDBJ whole genome shotgun (WGS) entry which is preliminary data.</text>
</comment>
<reference evidence="4" key="2">
    <citation type="submission" date="2020-09" db="EMBL/GenBank/DDBJ databases">
        <authorList>
            <person name="Sun Q."/>
            <person name="Zhou Y."/>
        </authorList>
    </citation>
    <scope>NUCLEOTIDE SEQUENCE</scope>
    <source>
        <strain evidence="4">CGMCC 1.12160</strain>
    </source>
</reference>
<keyword evidence="2" id="KW-0472">Membrane</keyword>
<evidence type="ECO:0000256" key="1">
    <source>
        <dbReference type="SAM" id="MobiDB-lite"/>
    </source>
</evidence>
<dbReference type="RefSeq" id="WP_188430531.1">
    <property type="nucleotide sequence ID" value="NZ_BAABKH010000003.1"/>
</dbReference>
<keyword evidence="5" id="KW-1185">Reference proteome</keyword>
<feature type="signal peptide" evidence="3">
    <location>
        <begin position="1"/>
        <end position="28"/>
    </location>
</feature>
<proteinExistence type="predicted"/>
<dbReference type="AlphaFoldDB" id="A0A917BNF6"/>
<evidence type="ECO:0000313" key="4">
    <source>
        <dbReference type="EMBL" id="GGF52978.1"/>
    </source>
</evidence>
<sequence length="804" mass="83120">MLPPARRTAWAARTRAAACAVGLTAALAAPGLPATGASVPSGYAAHDPVPGLRVVLDDVEPTVPTVGEPVTLRGRVVNDSERQQRIGHVSAEATWGPVTTRAGLDDWLDGDPGLATDWLLGSDTVGPVVAAGSEVPFTIRLDEDALDAFPVDRGVLGLELHAHDEADGEPGLVFGTAPATLRSVLVVGGGTTVGQPLRTAWVVPLTLPPDGDLVTPDDTRWETAWAAAAGEGSVVRTWLEGLTVPGVTWAVDPALVAPARVEPLAVAPEEPGEEPSDETTSDEQTSAEPSEDTATATTAPEVTPPSTDGATTTEEPGGGVPTDGQPSEGVPTTVDERVDALVDPVRRRLADVDPASLWWLPVADPDLEAVLAGAEDAELRAALAQRLSDPEAARALLDRGRRDVAWPVGSPVASTVDRLAGAWRATGADLGAVVLPREAVGIDSGAPVSTAALTTLVPEGLGVLATDSRASALLAAAADEGAAHGAGASAQHLLADSLVTWQQDERQDRSLVVAAPRGTRPDPAVLAELSDGIDRAGWIAPVPASVLLDEATRSPVDPAELTGGEPEPGTLGELTAYLDAGASPLDEQALRSVASVRRHLLGLRQVLDETGSRTVGGWEQALAASRSTRWRDVAPEVWSESWRPVRTASTRSRQGLHVNPGTINFLSEQGLMRVTIVNSLPVAVENVRVQLVSGSGVLQVIDQPEPITVGPDSRATVTFGVRAVTRGDTTVRALLSAPNGTPFGDDAAVEVHVQPPGVWIYWVLGSLGGLVLAVGLVRALRATPRAVLAGVRRPQGPGDGSTPV</sequence>
<evidence type="ECO:0000256" key="2">
    <source>
        <dbReference type="SAM" id="Phobius"/>
    </source>
</evidence>
<name>A0A917BNF6_9MICO</name>
<keyword evidence="3" id="KW-0732">Signal</keyword>
<dbReference type="InterPro" id="IPR046112">
    <property type="entry name" value="DUF6049"/>
</dbReference>
<dbReference type="Proteomes" id="UP000605670">
    <property type="component" value="Unassembled WGS sequence"/>
</dbReference>
<dbReference type="EMBL" id="BMEM01000003">
    <property type="protein sequence ID" value="GGF52978.1"/>
    <property type="molecule type" value="Genomic_DNA"/>
</dbReference>
<accession>A0A917BNF6</accession>
<organism evidence="4 5">
    <name type="scientific">Ornithinimicrobium tianjinense</name>
    <dbReference type="NCBI Taxonomy" id="1195761"/>
    <lineage>
        <taxon>Bacteria</taxon>
        <taxon>Bacillati</taxon>
        <taxon>Actinomycetota</taxon>
        <taxon>Actinomycetes</taxon>
        <taxon>Micrococcales</taxon>
        <taxon>Ornithinimicrobiaceae</taxon>
        <taxon>Ornithinimicrobium</taxon>
    </lineage>
</organism>
<feature type="region of interest" description="Disordered" evidence="1">
    <location>
        <begin position="265"/>
        <end position="332"/>
    </location>
</feature>
<protein>
    <submittedName>
        <fullName evidence="4">Uncharacterized protein</fullName>
    </submittedName>
</protein>
<dbReference type="Pfam" id="PF19516">
    <property type="entry name" value="DUF6049"/>
    <property type="match status" value="1"/>
</dbReference>
<keyword evidence="2" id="KW-0812">Transmembrane</keyword>
<feature type="compositionally biased region" description="Acidic residues" evidence="1">
    <location>
        <begin position="270"/>
        <end position="281"/>
    </location>
</feature>
<reference evidence="4" key="1">
    <citation type="journal article" date="2014" name="Int. J. Syst. Evol. Microbiol.">
        <title>Complete genome sequence of Corynebacterium casei LMG S-19264T (=DSM 44701T), isolated from a smear-ripened cheese.</title>
        <authorList>
            <consortium name="US DOE Joint Genome Institute (JGI-PGF)"/>
            <person name="Walter F."/>
            <person name="Albersmeier A."/>
            <person name="Kalinowski J."/>
            <person name="Ruckert C."/>
        </authorList>
    </citation>
    <scope>NUCLEOTIDE SEQUENCE</scope>
    <source>
        <strain evidence="4">CGMCC 1.12160</strain>
    </source>
</reference>
<feature type="compositionally biased region" description="Low complexity" evidence="1">
    <location>
        <begin position="286"/>
        <end position="315"/>
    </location>
</feature>
<feature type="chain" id="PRO_5038068955" evidence="3">
    <location>
        <begin position="29"/>
        <end position="804"/>
    </location>
</feature>
<evidence type="ECO:0000313" key="5">
    <source>
        <dbReference type="Proteomes" id="UP000605670"/>
    </source>
</evidence>
<feature type="transmembrane region" description="Helical" evidence="2">
    <location>
        <begin position="759"/>
        <end position="780"/>
    </location>
</feature>
<keyword evidence="2" id="KW-1133">Transmembrane helix</keyword>
<gene>
    <name evidence="4" type="ORF">GCM10011366_20930</name>
</gene>
<evidence type="ECO:0000256" key="3">
    <source>
        <dbReference type="SAM" id="SignalP"/>
    </source>
</evidence>